<feature type="compositionally biased region" description="Gly residues" evidence="1">
    <location>
        <begin position="47"/>
        <end position="87"/>
    </location>
</feature>
<name>A0ABM1E5F5_PRICU</name>
<sequence>MAAVVVVAKPVAVAIWSGVKQEVKQEPKSETSPYPGKSGSASSSPGSGKGTGKGMGTGFGKGLGKGGGKGGGKGCGKGGGKGSGKGSGVAASFATGIKIEPDVQIKQEPNTEQREARAVPCAAAKEGGVAVKEEPGKATGGKGTAVSVKSETVQETPRLKPNKKGEQQQQQQ</sequence>
<proteinExistence type="predicted"/>
<feature type="compositionally biased region" description="Basic and acidic residues" evidence="1">
    <location>
        <begin position="99"/>
        <end position="117"/>
    </location>
</feature>
<gene>
    <name evidence="3" type="primary">LOC106809002</name>
</gene>
<organism evidence="2 3">
    <name type="scientific">Priapulus caudatus</name>
    <name type="common">Priapulid worm</name>
    <dbReference type="NCBI Taxonomy" id="37621"/>
    <lineage>
        <taxon>Eukaryota</taxon>
        <taxon>Metazoa</taxon>
        <taxon>Ecdysozoa</taxon>
        <taxon>Scalidophora</taxon>
        <taxon>Priapulida</taxon>
        <taxon>Priapulimorpha</taxon>
        <taxon>Priapulimorphida</taxon>
        <taxon>Priapulidae</taxon>
        <taxon>Priapulus</taxon>
    </lineage>
</organism>
<dbReference type="RefSeq" id="XP_014667426.1">
    <property type="nucleotide sequence ID" value="XM_014811940.1"/>
</dbReference>
<keyword evidence="2" id="KW-1185">Reference proteome</keyword>
<reference evidence="3" key="1">
    <citation type="submission" date="2025-08" db="UniProtKB">
        <authorList>
            <consortium name="RefSeq"/>
        </authorList>
    </citation>
    <scope>IDENTIFICATION</scope>
</reference>
<evidence type="ECO:0000313" key="2">
    <source>
        <dbReference type="Proteomes" id="UP000695022"/>
    </source>
</evidence>
<feature type="compositionally biased region" description="Low complexity" evidence="1">
    <location>
        <begin position="36"/>
        <end position="46"/>
    </location>
</feature>
<feature type="region of interest" description="Disordered" evidence="1">
    <location>
        <begin position="17"/>
        <end position="172"/>
    </location>
</feature>
<dbReference type="Proteomes" id="UP000695022">
    <property type="component" value="Unplaced"/>
</dbReference>
<accession>A0ABM1E5F5</accession>
<protein>
    <submittedName>
        <fullName evidence="3">Cell wall protein IFF6-like</fullName>
    </submittedName>
</protein>
<evidence type="ECO:0000256" key="1">
    <source>
        <dbReference type="SAM" id="MobiDB-lite"/>
    </source>
</evidence>
<dbReference type="GeneID" id="106809002"/>
<evidence type="ECO:0000313" key="3">
    <source>
        <dbReference type="RefSeq" id="XP_014667426.1"/>
    </source>
</evidence>